<dbReference type="OrthoDB" id="3678990at2759"/>
<organism evidence="1 2">
    <name type="scientific">Clohesyomyces aquaticus</name>
    <dbReference type="NCBI Taxonomy" id="1231657"/>
    <lineage>
        <taxon>Eukaryota</taxon>
        <taxon>Fungi</taxon>
        <taxon>Dikarya</taxon>
        <taxon>Ascomycota</taxon>
        <taxon>Pezizomycotina</taxon>
        <taxon>Dothideomycetes</taxon>
        <taxon>Pleosporomycetidae</taxon>
        <taxon>Pleosporales</taxon>
        <taxon>Lindgomycetaceae</taxon>
        <taxon>Clohesyomyces</taxon>
    </lineage>
</organism>
<dbReference type="AlphaFoldDB" id="A0A1Y2A3V6"/>
<evidence type="ECO:0000313" key="2">
    <source>
        <dbReference type="Proteomes" id="UP000193144"/>
    </source>
</evidence>
<dbReference type="Proteomes" id="UP000193144">
    <property type="component" value="Unassembled WGS sequence"/>
</dbReference>
<protein>
    <submittedName>
        <fullName evidence="1">Uncharacterized protein</fullName>
    </submittedName>
</protein>
<comment type="caution">
    <text evidence="1">The sequence shown here is derived from an EMBL/GenBank/DDBJ whole genome shotgun (WGS) entry which is preliminary data.</text>
</comment>
<keyword evidence="2" id="KW-1185">Reference proteome</keyword>
<accession>A0A1Y2A3V6</accession>
<dbReference type="EMBL" id="MCFA01000015">
    <property type="protein sequence ID" value="ORY16967.1"/>
    <property type="molecule type" value="Genomic_DNA"/>
</dbReference>
<gene>
    <name evidence="1" type="ORF">BCR34DRAFT_584029</name>
</gene>
<proteinExistence type="predicted"/>
<sequence length="369" mass="41034">MRANSYNWSRIALPTLHIHQIERSTFTMTLNGKRVHSLEQNLELNKRLKLAKNDLEVSLSGTQIVPQQLGQWTLPNANKGSRQNLLIWLVTQYATLEARIAHLRPEHLVPLAQTCQPVHKYLNLNDENSRANLLVKTLCTAEDPGLADRRWWAGHILLFPLATSIFPPSDSQAGDPSWHLPIEKMVSHHDSGPLHLQLRSQAFPDPEPVANFLNKKLVSGAEVPCSACSEQWKTAKKLEICEFECSWCKRERFHEMAAERQEAGDDYEVDGVGAAETSAAGMTMEATMESQSQQWPYLLYPSTSGTRCWVDARGAIGILIAGGIHSAMHEGEVGPWKRAQAIMPEYSPPAVLRGDSGFASTISNALSDV</sequence>
<name>A0A1Y2A3V6_9PLEO</name>
<reference evidence="1 2" key="1">
    <citation type="submission" date="2016-07" db="EMBL/GenBank/DDBJ databases">
        <title>Pervasive Adenine N6-methylation of Active Genes in Fungi.</title>
        <authorList>
            <consortium name="DOE Joint Genome Institute"/>
            <person name="Mondo S.J."/>
            <person name="Dannebaum R.O."/>
            <person name="Kuo R.C."/>
            <person name="Labutti K."/>
            <person name="Haridas S."/>
            <person name="Kuo A."/>
            <person name="Salamov A."/>
            <person name="Ahrendt S.R."/>
            <person name="Lipzen A."/>
            <person name="Sullivan W."/>
            <person name="Andreopoulos W.B."/>
            <person name="Clum A."/>
            <person name="Lindquist E."/>
            <person name="Daum C."/>
            <person name="Ramamoorthy G.K."/>
            <person name="Gryganskyi A."/>
            <person name="Culley D."/>
            <person name="Magnuson J.K."/>
            <person name="James T.Y."/>
            <person name="O'Malley M.A."/>
            <person name="Stajich J.E."/>
            <person name="Spatafora J.W."/>
            <person name="Visel A."/>
            <person name="Grigoriev I.V."/>
        </authorList>
    </citation>
    <scope>NUCLEOTIDE SEQUENCE [LARGE SCALE GENOMIC DNA]</scope>
    <source>
        <strain evidence="1 2">CBS 115471</strain>
    </source>
</reference>
<evidence type="ECO:0000313" key="1">
    <source>
        <dbReference type="EMBL" id="ORY16967.1"/>
    </source>
</evidence>